<dbReference type="PROSITE" id="PS51257">
    <property type="entry name" value="PROKAR_LIPOPROTEIN"/>
    <property type="match status" value="1"/>
</dbReference>
<dbReference type="eggNOG" id="ENOG50315W2">
    <property type="taxonomic scope" value="Bacteria"/>
</dbReference>
<evidence type="ECO:0000313" key="2">
    <source>
        <dbReference type="EMBL" id="KAJ02224.1"/>
    </source>
</evidence>
<dbReference type="STRING" id="83219.PM02_14750"/>
<keyword evidence="3" id="KW-1185">Reference proteome</keyword>
<feature type="chain" id="PRO_5001610517" description="Lipoprotein" evidence="1">
    <location>
        <begin position="19"/>
        <end position="201"/>
    </location>
</feature>
<dbReference type="RefSeq" id="WP_037909847.1">
    <property type="nucleotide sequence ID" value="NZ_JEMU01000013.1"/>
</dbReference>
<evidence type="ECO:0000256" key="1">
    <source>
        <dbReference type="SAM" id="SignalP"/>
    </source>
</evidence>
<organism evidence="2 3">
    <name type="scientific">Sulfitobacter mediterraneus</name>
    <dbReference type="NCBI Taxonomy" id="83219"/>
    <lineage>
        <taxon>Bacteria</taxon>
        <taxon>Pseudomonadati</taxon>
        <taxon>Pseudomonadota</taxon>
        <taxon>Alphaproteobacteria</taxon>
        <taxon>Rhodobacterales</taxon>
        <taxon>Roseobacteraceae</taxon>
        <taxon>Sulfitobacter</taxon>
    </lineage>
</organism>
<keyword evidence="1" id="KW-0732">Signal</keyword>
<evidence type="ECO:0008006" key="4">
    <source>
        <dbReference type="Google" id="ProtNLM"/>
    </source>
</evidence>
<comment type="caution">
    <text evidence="2">The sequence shown here is derived from an EMBL/GenBank/DDBJ whole genome shotgun (WGS) entry which is preliminary data.</text>
</comment>
<feature type="signal peptide" evidence="1">
    <location>
        <begin position="1"/>
        <end position="18"/>
    </location>
</feature>
<proteinExistence type="predicted"/>
<dbReference type="EMBL" id="JEMU01000013">
    <property type="protein sequence ID" value="KAJ02224.1"/>
    <property type="molecule type" value="Genomic_DNA"/>
</dbReference>
<dbReference type="AlphaFoldDB" id="A0A061SS69"/>
<protein>
    <recommendedName>
        <fullName evidence="4">Lipoprotein</fullName>
    </recommendedName>
</protein>
<sequence>MTRYFAGLALVALLAGCAADTSPDSPIEAVQAAAYQAPGPKTLTVFTMVNNRTGSGGHTALMVNGSQRVIFDPAGSFRDPRVTERGDVLYGVTPGWLQAYKSAHARSTYHVVSQEFVVTPEQAEKALRLVQANGAVPGAFCANATTGILSQIDGFEGVKQTFYPVKLMEQIETFPGVRTTRLYENDAGDVIDAVKAGQLAQ</sequence>
<gene>
    <name evidence="2" type="ORF">PM02_14750</name>
</gene>
<dbReference type="Proteomes" id="UP000027337">
    <property type="component" value="Unassembled WGS sequence"/>
</dbReference>
<reference evidence="2 3" key="1">
    <citation type="journal article" date="2014" name="Genome Announc.">
        <title>Draft Genome Sequences of Two Isolates of the Roseobacter Group, Sulfitobacter sp. Strains 3SOLIMAR09 and 1FIGIMAR09, from Harbors of Mallorca Island (Mediterranean Sea).</title>
        <authorList>
            <person name="Mas-Llado M."/>
            <person name="Pina-Villalonga J.M."/>
            <person name="Brunet-Galmes I."/>
            <person name="Nogales B."/>
            <person name="Bosch R."/>
        </authorList>
    </citation>
    <scope>NUCLEOTIDE SEQUENCE [LARGE SCALE GENOMIC DNA]</scope>
    <source>
        <strain evidence="2 3">1FIGIMAR09</strain>
    </source>
</reference>
<name>A0A061SS69_9RHOB</name>
<accession>A0A061SS69</accession>
<evidence type="ECO:0000313" key="3">
    <source>
        <dbReference type="Proteomes" id="UP000027337"/>
    </source>
</evidence>